<feature type="chain" id="PRO_5017691160" evidence="1">
    <location>
        <begin position="30"/>
        <end position="369"/>
    </location>
</feature>
<organism evidence="3 4">
    <name type="scientific">Asanoa ferruginea</name>
    <dbReference type="NCBI Taxonomy" id="53367"/>
    <lineage>
        <taxon>Bacteria</taxon>
        <taxon>Bacillati</taxon>
        <taxon>Actinomycetota</taxon>
        <taxon>Actinomycetes</taxon>
        <taxon>Micromonosporales</taxon>
        <taxon>Micromonosporaceae</taxon>
        <taxon>Asanoa</taxon>
    </lineage>
</organism>
<dbReference type="InterPro" id="IPR051532">
    <property type="entry name" value="Ester_Hydrolysis_Enzymes"/>
</dbReference>
<name>A0A3D9ZVM7_9ACTN</name>
<dbReference type="OrthoDB" id="468550at2"/>
<dbReference type="SUPFAM" id="SSF52266">
    <property type="entry name" value="SGNH hydrolase"/>
    <property type="match status" value="1"/>
</dbReference>
<dbReference type="EMBL" id="QUMQ01000001">
    <property type="protein sequence ID" value="REG01228.1"/>
    <property type="molecule type" value="Genomic_DNA"/>
</dbReference>
<dbReference type="InterPro" id="IPR013830">
    <property type="entry name" value="SGNH_hydro"/>
</dbReference>
<dbReference type="SUPFAM" id="SSF50370">
    <property type="entry name" value="Ricin B-like lectins"/>
    <property type="match status" value="1"/>
</dbReference>
<dbReference type="InterPro" id="IPR035992">
    <property type="entry name" value="Ricin_B-like_lectins"/>
</dbReference>
<sequence>MRWRLARLGLALTLATVGLGVVTATPALAESNGGVRVMPLGDSITDGYNVPGGYRINLWQRLAGGGYTVDFVGSGFNGPAGLGDHDHEGHSGWRIDQIDANIVGWLGAYTPRTILLHIGTNDMNQNYDIANAPARLSALIDKIRANAPDVELFVAQITPETDATLESRVRAYNAALPGIVAGKGAKTHLVDQHSALTTADLADGVHPNQAGYDKMAAVWYSALQSVPASLQAPGTTGPPVGTPVSLRNPQSNRCMDVSGASTTAGAQIHIWDCHGGTNQKWTRTAANELRVYGNRCLDVNGNGTANGTKIQIWDCNGTGAQKFTFQANGSILVPASGKCVDVTASGTANGTKVQLYTCNGTGAQRWTVG</sequence>
<protein>
    <submittedName>
        <fullName evidence="3">Lysophospholipase L1-like esterase</fullName>
    </submittedName>
</protein>
<reference evidence="3 4" key="1">
    <citation type="submission" date="2018-08" db="EMBL/GenBank/DDBJ databases">
        <title>Sequencing the genomes of 1000 actinobacteria strains.</title>
        <authorList>
            <person name="Klenk H.-P."/>
        </authorList>
    </citation>
    <scope>NUCLEOTIDE SEQUENCE [LARGE SCALE GENOMIC DNA]</scope>
    <source>
        <strain evidence="3 4">DSM 44099</strain>
    </source>
</reference>
<dbReference type="PROSITE" id="PS50231">
    <property type="entry name" value="RICIN_B_LECTIN"/>
    <property type="match status" value="1"/>
</dbReference>
<keyword evidence="1" id="KW-0732">Signal</keyword>
<dbReference type="CDD" id="cd01833">
    <property type="entry name" value="XynB_like"/>
    <property type="match status" value="1"/>
</dbReference>
<dbReference type="Proteomes" id="UP000256913">
    <property type="component" value="Unassembled WGS sequence"/>
</dbReference>
<evidence type="ECO:0000256" key="1">
    <source>
        <dbReference type="SAM" id="SignalP"/>
    </source>
</evidence>
<dbReference type="InterPro" id="IPR000772">
    <property type="entry name" value="Ricin_B_lectin"/>
</dbReference>
<dbReference type="CDD" id="cd23451">
    <property type="entry name" value="beta-trefoil_Ricin_laminarinase"/>
    <property type="match status" value="1"/>
</dbReference>
<dbReference type="SMART" id="SM00458">
    <property type="entry name" value="RICIN"/>
    <property type="match status" value="1"/>
</dbReference>
<dbReference type="RefSeq" id="WP_116073330.1">
    <property type="nucleotide sequence ID" value="NZ_BONB01000008.1"/>
</dbReference>
<evidence type="ECO:0000313" key="4">
    <source>
        <dbReference type="Proteomes" id="UP000256913"/>
    </source>
</evidence>
<dbReference type="Pfam" id="PF00652">
    <property type="entry name" value="Ricin_B_lectin"/>
    <property type="match status" value="1"/>
</dbReference>
<accession>A0A3D9ZVM7</accession>
<feature type="signal peptide" evidence="1">
    <location>
        <begin position="1"/>
        <end position="29"/>
    </location>
</feature>
<gene>
    <name evidence="3" type="ORF">DFJ67_7308</name>
</gene>
<dbReference type="AlphaFoldDB" id="A0A3D9ZVM7"/>
<proteinExistence type="predicted"/>
<dbReference type="PANTHER" id="PTHR30383:SF5">
    <property type="entry name" value="SGNH HYDROLASE-TYPE ESTERASE DOMAIN-CONTAINING PROTEIN"/>
    <property type="match status" value="1"/>
</dbReference>
<dbReference type="Gene3D" id="3.40.50.1110">
    <property type="entry name" value="SGNH hydrolase"/>
    <property type="match status" value="1"/>
</dbReference>
<keyword evidence="4" id="KW-1185">Reference proteome</keyword>
<dbReference type="Pfam" id="PF13472">
    <property type="entry name" value="Lipase_GDSL_2"/>
    <property type="match status" value="1"/>
</dbReference>
<comment type="caution">
    <text evidence="3">The sequence shown here is derived from an EMBL/GenBank/DDBJ whole genome shotgun (WGS) entry which is preliminary data.</text>
</comment>
<dbReference type="PANTHER" id="PTHR30383">
    <property type="entry name" value="THIOESTERASE 1/PROTEASE 1/LYSOPHOSPHOLIPASE L1"/>
    <property type="match status" value="1"/>
</dbReference>
<feature type="domain" description="Ricin B lectin" evidence="2">
    <location>
        <begin position="241"/>
        <end position="369"/>
    </location>
</feature>
<evidence type="ECO:0000259" key="2">
    <source>
        <dbReference type="SMART" id="SM00458"/>
    </source>
</evidence>
<dbReference type="GO" id="GO:0004622">
    <property type="term" value="F:phosphatidylcholine lysophospholipase activity"/>
    <property type="evidence" value="ECO:0007669"/>
    <property type="project" value="TreeGrafter"/>
</dbReference>
<evidence type="ECO:0000313" key="3">
    <source>
        <dbReference type="EMBL" id="REG01228.1"/>
    </source>
</evidence>
<dbReference type="Gene3D" id="2.80.10.50">
    <property type="match status" value="3"/>
</dbReference>
<dbReference type="InterPro" id="IPR036514">
    <property type="entry name" value="SGNH_hydro_sf"/>
</dbReference>